<evidence type="ECO:0000313" key="1">
    <source>
        <dbReference type="EMBL" id="KDR73564.1"/>
    </source>
</evidence>
<dbReference type="Gene3D" id="1.20.1280.50">
    <property type="match status" value="1"/>
</dbReference>
<dbReference type="EMBL" id="KL142385">
    <property type="protein sequence ID" value="KDR73564.1"/>
    <property type="molecule type" value="Genomic_DNA"/>
</dbReference>
<sequence length="577" mass="65844">MDIQRQVQLPEVYKALIAERDSLLAKARVIAEKCNGLAPISKLMPEIMLRIFALNSGPLNKEMDHGTTDLPNQRSIDPTKDLRIISQVCQHWRVLALRSPTLWNVALDCNLPPQWMAELLRRSQSIPFKMRVDLLNRQPARTMANFRSSLPEFHRLEGLTAFADDSSFAEILFKLIKRPLPMLRMLVLTINYEPATYPEEEDISDHEYESSVSDDPAYDEDECFLPEFPDESCKILTLATRGCLFRLDSPIYQNLTDLSVFEITGKIPLLSEWISCLQKIENLTSLVLVHAMPKHRSMLHMPQLSLPHLTDLRLVGHSASCCQFLDQLAINPLRSFDIRFRHAIHSKAEMMKLVDVIIPHLDHQAKTNSFDSLKIIFTNSHFEFTNTESPKKFKPYFRVHLSSVEGFRLRVSNASDSDSGDIDNYDDAQGPSHFMMNQVLIALMTPFVPIKSIQIDYETTLCDIGIHLPMSHKTGTPAATMQQLFPVSPDQLRSLTMSSMGGNLEIDMLKAYLMWRIELGKPLEHLRFTSHRLNRLPDHCEQLRQYCGTLTWEKRAVGGYMTAGDSDGDMVSMIWGS</sequence>
<gene>
    <name evidence="1" type="ORF">GALMADRAFT_228008</name>
</gene>
<dbReference type="Proteomes" id="UP000027222">
    <property type="component" value="Unassembled WGS sequence"/>
</dbReference>
<dbReference type="HOGENOM" id="CLU_472551_0_0_1"/>
<protein>
    <submittedName>
        <fullName evidence="1">Uncharacterized protein</fullName>
    </submittedName>
</protein>
<proteinExistence type="predicted"/>
<evidence type="ECO:0000313" key="2">
    <source>
        <dbReference type="Proteomes" id="UP000027222"/>
    </source>
</evidence>
<name>A0A067T0W5_GALM3</name>
<reference evidence="2" key="1">
    <citation type="journal article" date="2014" name="Proc. Natl. Acad. Sci. U.S.A.">
        <title>Extensive sampling of basidiomycete genomes demonstrates inadequacy of the white-rot/brown-rot paradigm for wood decay fungi.</title>
        <authorList>
            <person name="Riley R."/>
            <person name="Salamov A.A."/>
            <person name="Brown D.W."/>
            <person name="Nagy L.G."/>
            <person name="Floudas D."/>
            <person name="Held B.W."/>
            <person name="Levasseur A."/>
            <person name="Lombard V."/>
            <person name="Morin E."/>
            <person name="Otillar R."/>
            <person name="Lindquist E.A."/>
            <person name="Sun H."/>
            <person name="LaButti K.M."/>
            <person name="Schmutz J."/>
            <person name="Jabbour D."/>
            <person name="Luo H."/>
            <person name="Baker S.E."/>
            <person name="Pisabarro A.G."/>
            <person name="Walton J.D."/>
            <person name="Blanchette R.A."/>
            <person name="Henrissat B."/>
            <person name="Martin F."/>
            <person name="Cullen D."/>
            <person name="Hibbett D.S."/>
            <person name="Grigoriev I.V."/>
        </authorList>
    </citation>
    <scope>NUCLEOTIDE SEQUENCE [LARGE SCALE GENOMIC DNA]</scope>
    <source>
        <strain evidence="2">CBS 339.88</strain>
    </source>
</reference>
<accession>A0A067T0W5</accession>
<organism evidence="1 2">
    <name type="scientific">Galerina marginata (strain CBS 339.88)</name>
    <dbReference type="NCBI Taxonomy" id="685588"/>
    <lineage>
        <taxon>Eukaryota</taxon>
        <taxon>Fungi</taxon>
        <taxon>Dikarya</taxon>
        <taxon>Basidiomycota</taxon>
        <taxon>Agaricomycotina</taxon>
        <taxon>Agaricomycetes</taxon>
        <taxon>Agaricomycetidae</taxon>
        <taxon>Agaricales</taxon>
        <taxon>Agaricineae</taxon>
        <taxon>Strophariaceae</taxon>
        <taxon>Galerina</taxon>
    </lineage>
</organism>
<dbReference type="AlphaFoldDB" id="A0A067T0W5"/>
<keyword evidence="2" id="KW-1185">Reference proteome</keyword>
<dbReference type="OrthoDB" id="3172239at2759"/>
<dbReference type="STRING" id="685588.A0A067T0W5"/>